<reference evidence="1" key="1">
    <citation type="submission" date="2018-06" db="EMBL/GenBank/DDBJ databases">
        <authorList>
            <person name="Ashton P.M."/>
            <person name="Dallman T."/>
            <person name="Nair S."/>
            <person name="De Pinna E."/>
            <person name="Peters T."/>
            <person name="Grant K."/>
        </authorList>
    </citation>
    <scope>NUCLEOTIDE SEQUENCE</scope>
    <source>
        <strain evidence="1">510165</strain>
    </source>
</reference>
<protein>
    <submittedName>
        <fullName evidence="1">Uncharacterized protein</fullName>
    </submittedName>
</protein>
<evidence type="ECO:0000313" key="1">
    <source>
        <dbReference type="EMBL" id="EBV2922134.1"/>
    </source>
</evidence>
<sequence>MTLEQRVEALEKTVKVLAGRDFAVDEGRVFINEAFIQEGATKAAQNQAAFDSNVNAALDNAKQNLISNTRQFQS</sequence>
<dbReference type="EMBL" id="AAHETU010000011">
    <property type="protein sequence ID" value="EBV2922134.1"/>
    <property type="molecule type" value="Genomic_DNA"/>
</dbReference>
<accession>A0A5I4QG08</accession>
<gene>
    <name evidence="1" type="ORF">DOB34_03985</name>
</gene>
<name>A0A5I4QG08_SALON</name>
<comment type="caution">
    <text evidence="1">The sequence shown here is derived from an EMBL/GenBank/DDBJ whole genome shotgun (WGS) entry which is preliminary data.</text>
</comment>
<dbReference type="AlphaFoldDB" id="A0A5I4QG08"/>
<organism evidence="1">
    <name type="scientific">Salmonella oranienberg</name>
    <dbReference type="NCBI Taxonomy" id="28147"/>
    <lineage>
        <taxon>Bacteria</taxon>
        <taxon>Pseudomonadati</taxon>
        <taxon>Pseudomonadota</taxon>
        <taxon>Gammaproteobacteria</taxon>
        <taxon>Enterobacterales</taxon>
        <taxon>Enterobacteriaceae</taxon>
        <taxon>Salmonella</taxon>
    </lineage>
</organism>
<proteinExistence type="predicted"/>